<organism evidence="1 2">
    <name type="scientific">Heracleum sosnowskyi</name>
    <dbReference type="NCBI Taxonomy" id="360622"/>
    <lineage>
        <taxon>Eukaryota</taxon>
        <taxon>Viridiplantae</taxon>
        <taxon>Streptophyta</taxon>
        <taxon>Embryophyta</taxon>
        <taxon>Tracheophyta</taxon>
        <taxon>Spermatophyta</taxon>
        <taxon>Magnoliopsida</taxon>
        <taxon>eudicotyledons</taxon>
        <taxon>Gunneridae</taxon>
        <taxon>Pentapetalae</taxon>
        <taxon>asterids</taxon>
        <taxon>campanulids</taxon>
        <taxon>Apiales</taxon>
        <taxon>Apiaceae</taxon>
        <taxon>Apioideae</taxon>
        <taxon>apioid superclade</taxon>
        <taxon>Tordylieae</taxon>
        <taxon>Tordyliinae</taxon>
        <taxon>Heracleum</taxon>
    </lineage>
</organism>
<reference evidence="1" key="2">
    <citation type="submission" date="2023-05" db="EMBL/GenBank/DDBJ databases">
        <authorList>
            <person name="Schelkunov M.I."/>
        </authorList>
    </citation>
    <scope>NUCLEOTIDE SEQUENCE</scope>
    <source>
        <strain evidence="1">Hsosn_3</strain>
        <tissue evidence="1">Leaf</tissue>
    </source>
</reference>
<dbReference type="PANTHER" id="PTHR36617">
    <property type="entry name" value="PROTEIN, PUTATIVE-RELATED"/>
    <property type="match status" value="1"/>
</dbReference>
<dbReference type="PANTHER" id="PTHR36617:SF15">
    <property type="entry name" value="REVERSE TRANSCRIPTASE ZINC-BINDING DOMAIN-CONTAINING PROTEIN"/>
    <property type="match status" value="1"/>
</dbReference>
<reference evidence="1" key="1">
    <citation type="submission" date="2023-02" db="EMBL/GenBank/DDBJ databases">
        <title>Genome of toxic invasive species Heracleum sosnowskyi carries increased number of genes despite the absence of recent whole-genome duplications.</title>
        <authorList>
            <person name="Schelkunov M."/>
            <person name="Shtratnikova V."/>
            <person name="Makarenko M."/>
            <person name="Klepikova A."/>
            <person name="Omelchenko D."/>
            <person name="Novikova G."/>
            <person name="Obukhova E."/>
            <person name="Bogdanov V."/>
            <person name="Penin A."/>
            <person name="Logacheva M."/>
        </authorList>
    </citation>
    <scope>NUCLEOTIDE SEQUENCE</scope>
    <source>
        <strain evidence="1">Hsosn_3</strain>
        <tissue evidence="1">Leaf</tissue>
    </source>
</reference>
<evidence type="ECO:0000313" key="1">
    <source>
        <dbReference type="EMBL" id="KAK1371244.1"/>
    </source>
</evidence>
<name>A0AAD8HPZ8_9APIA</name>
<keyword evidence="2" id="KW-1185">Reference proteome</keyword>
<dbReference type="EMBL" id="JAUIZM010000008">
    <property type="protein sequence ID" value="KAK1371244.1"/>
    <property type="molecule type" value="Genomic_DNA"/>
</dbReference>
<dbReference type="AlphaFoldDB" id="A0AAD8HPZ8"/>
<proteinExistence type="predicted"/>
<protein>
    <recommendedName>
        <fullName evidence="3">Reverse transcriptase zinc-binding domain-containing protein</fullName>
    </recommendedName>
</protein>
<gene>
    <name evidence="1" type="ORF">POM88_037336</name>
</gene>
<comment type="caution">
    <text evidence="1">The sequence shown here is derived from an EMBL/GenBank/DDBJ whole genome shotgun (WGS) entry which is preliminary data.</text>
</comment>
<evidence type="ECO:0000313" key="2">
    <source>
        <dbReference type="Proteomes" id="UP001237642"/>
    </source>
</evidence>
<evidence type="ECO:0008006" key="3">
    <source>
        <dbReference type="Google" id="ProtNLM"/>
    </source>
</evidence>
<sequence>MRLGLRNFILLFGRRFVNRRTKVDWVLLAKWWSRWLKERDEGWAKKFRTKYACSKGDDFNSIKEKDCSNVMKGILSINEDNGFRQSLLRENFKLNSKNGNSSLFWEDLWFGNVRLSVIFSRLYNISKHKFLTVRAVCEMWWLSGQRMENLWTRPLRAWELEEALKINDVISAINFKVGGDILIWIRSGTPYTTNIGKEFLESNHLASFTGWNLIWKIKAPPKLGKLVKVFLTGGVSNLVWQHNLWTISGPGKGGLKILMSKLHGMYQLFLASRQFGFAGTI</sequence>
<accession>A0AAD8HPZ8</accession>
<dbReference type="Proteomes" id="UP001237642">
    <property type="component" value="Unassembled WGS sequence"/>
</dbReference>